<dbReference type="InParanoid" id="A0A1X7V9M5"/>
<dbReference type="AlphaFoldDB" id="A0A1X7V9M5"/>
<dbReference type="EnsemblMetazoa" id="Aqu2.1.37010_001">
    <property type="protein sequence ID" value="Aqu2.1.37010_001"/>
    <property type="gene ID" value="Aqu2.1.37010"/>
</dbReference>
<evidence type="ECO:0000313" key="1">
    <source>
        <dbReference type="EnsemblMetazoa" id="Aqu2.1.37010_001"/>
    </source>
</evidence>
<organism evidence="1">
    <name type="scientific">Amphimedon queenslandica</name>
    <name type="common">Sponge</name>
    <dbReference type="NCBI Taxonomy" id="400682"/>
    <lineage>
        <taxon>Eukaryota</taxon>
        <taxon>Metazoa</taxon>
        <taxon>Porifera</taxon>
        <taxon>Demospongiae</taxon>
        <taxon>Heteroscleromorpha</taxon>
        <taxon>Haplosclerida</taxon>
        <taxon>Niphatidae</taxon>
        <taxon>Amphimedon</taxon>
    </lineage>
</organism>
<reference evidence="1" key="1">
    <citation type="submission" date="2017-05" db="UniProtKB">
        <authorList>
            <consortium name="EnsemblMetazoa"/>
        </authorList>
    </citation>
    <scope>IDENTIFICATION</scope>
</reference>
<proteinExistence type="predicted"/>
<sequence length="112" mass="12116">MCGQQSCTTLSPTQWLPHSEISCTVCDVRRKGGRPKKKSSSGRPSAISTHIRSVALPIPSFTLAQLVDNNYKDNVMGSSCKEAVQKPVEVLPCKCLYCCICALSLAFSSSFT</sequence>
<protein>
    <submittedName>
        <fullName evidence="1">Uncharacterized protein</fullName>
    </submittedName>
</protein>
<accession>A0A1X7V9M5</accession>
<name>A0A1X7V9M5_AMPQE</name>